<dbReference type="Pfam" id="PF07715">
    <property type="entry name" value="Plug"/>
    <property type="match status" value="1"/>
</dbReference>
<keyword evidence="5 7" id="KW-0472">Membrane</keyword>
<feature type="domain" description="TonB-dependent receptor plug" evidence="9">
    <location>
        <begin position="119"/>
        <end position="225"/>
    </location>
</feature>
<dbReference type="InterPro" id="IPR023996">
    <property type="entry name" value="TonB-dep_OMP_SusC/RagA"/>
</dbReference>
<dbReference type="Gene3D" id="2.170.130.10">
    <property type="entry name" value="TonB-dependent receptor, plug domain"/>
    <property type="match status" value="1"/>
</dbReference>
<dbReference type="Gene3D" id="2.40.170.20">
    <property type="entry name" value="TonB-dependent receptor, beta-barrel domain"/>
    <property type="match status" value="1"/>
</dbReference>
<keyword evidence="2 7" id="KW-0813">Transport</keyword>
<keyword evidence="6 7" id="KW-0998">Cell outer membrane</keyword>
<dbReference type="RefSeq" id="WP_345212674.1">
    <property type="nucleotide sequence ID" value="NZ_BAABFT010000011.1"/>
</dbReference>
<evidence type="ECO:0000256" key="1">
    <source>
        <dbReference type="ARBA" id="ARBA00004571"/>
    </source>
</evidence>
<evidence type="ECO:0000313" key="11">
    <source>
        <dbReference type="Proteomes" id="UP001500582"/>
    </source>
</evidence>
<comment type="subcellular location">
    <subcellularLocation>
        <location evidence="1 7">Cell outer membrane</location>
        <topology evidence="1 7">Multi-pass membrane protein</topology>
    </subcellularLocation>
</comment>
<dbReference type="NCBIfam" id="TIGR04057">
    <property type="entry name" value="SusC_RagA_signa"/>
    <property type="match status" value="1"/>
</dbReference>
<keyword evidence="8" id="KW-0732">Signal</keyword>
<dbReference type="SUPFAM" id="SSF49464">
    <property type="entry name" value="Carboxypeptidase regulatory domain-like"/>
    <property type="match status" value="1"/>
</dbReference>
<dbReference type="PROSITE" id="PS52016">
    <property type="entry name" value="TONB_DEPENDENT_REC_3"/>
    <property type="match status" value="1"/>
</dbReference>
<keyword evidence="11" id="KW-1185">Reference proteome</keyword>
<keyword evidence="4 7" id="KW-0812">Transmembrane</keyword>
<feature type="chain" id="PRO_5046650946" evidence="8">
    <location>
        <begin position="25"/>
        <end position="1067"/>
    </location>
</feature>
<dbReference type="SUPFAM" id="SSF56935">
    <property type="entry name" value="Porins"/>
    <property type="match status" value="1"/>
</dbReference>
<dbReference type="InterPro" id="IPR039426">
    <property type="entry name" value="TonB-dep_rcpt-like"/>
</dbReference>
<sequence length="1067" mass="119388">MKYFLCFLFSLLFCLNKNVFSQSAYVITGTVLSAEDNEPLPGAGIDAGKFSTIADAQGNFVLRINGPQDSISVSFIGYKSQKVTLVLPAKTVYAIKLTAEPNQLKEVLVSTGYQTLPKERATGSYVKIDPRLFNRRVGTDVLSRLEDVTPGLIFNRGVMSNNAQTAISIRGQSTINANVDPLIVLDNFPYHGDLNDINPNDVESVTVLKDAAAASIWGARAGNGVIVITSKKGANNQPLQVSVNSNLTIGNKPDPYYESQLLIDDFIETERLLFKNGFYTAAEQSEAHTPLTPVIEVLIAQRDGHLSAEQAERNIEEFKRHDTRADLQRYFYRRSVAQQYALNLNGGGESHQYYFSAGYDKNLENLVRNGYNRMSINSSNTYELFNKRLKLSTGLRLTESKTALNNQLYNSSYSAVNKNPYYPYARLTDDQGNPSPVVADYRSAFVDAATGSGLLNWAYSPLDELYNTDHYLKTTDYKLNAGLNYRIITGLHLDILYQFGKSQIRESNLQNINSYYARNLINQFSQVNADGTIDRVIPVGGILDDRNADLFSHNLRAQLNYNRAWSGRHELSAMAGYELMDAHTIGSTYRLYGYDPEHAISRPVDYINQYAYYNSPGSSGQIPNRDTRSDLSDRYISYYANAGYTFDRRYFLTGSARLDRSNLFGVHTNQQGVPLWSAGIGWNIYNESFYHLKWLPYLKLRVTYGYSGNVDKTLSAYTTAQYALSKASGTLLPFQRIVNPPNPDLRWEKIGTMNFGLDFSIKDNRVSGTFEYYRKNGIDLIGTVPFAPSTGVSVFTGNTAKTYTKGIDLTLHTLNLEGTLKWESDLLLSLVKDKVTSYASSRLDATTMGTIGYPVEGNPLYAIYSFPFAGLDPLTGDPRGYLEGDISKDYAAIINQANAGNITFNGSARPVTYGAIRNTFSFHNWSVSANITFRAGYYFRKSSINYATLLTAQGGNGDYALRWKNPGDEAKTNIPSLPKEIDYNRDNFFLTSSALVGKADNIRLQDLTLAYDVTGLHWKQLALRRMKIYLYINNVALLWKANKFGIDPDFQTYRPVRTIAAGIKFDL</sequence>
<evidence type="ECO:0000256" key="3">
    <source>
        <dbReference type="ARBA" id="ARBA00022452"/>
    </source>
</evidence>
<gene>
    <name evidence="10" type="ORF">GCM10023149_37320</name>
</gene>
<evidence type="ECO:0000256" key="8">
    <source>
        <dbReference type="SAM" id="SignalP"/>
    </source>
</evidence>
<accession>A0ABP8GXM7</accession>
<dbReference type="InterPro" id="IPR008969">
    <property type="entry name" value="CarboxyPept-like_regulatory"/>
</dbReference>
<dbReference type="EMBL" id="BAABFT010000011">
    <property type="protein sequence ID" value="GAA4331479.1"/>
    <property type="molecule type" value="Genomic_DNA"/>
</dbReference>
<dbReference type="Proteomes" id="UP001500582">
    <property type="component" value="Unassembled WGS sequence"/>
</dbReference>
<protein>
    <submittedName>
        <fullName evidence="10">SusC/RagA family TonB-linked outer membrane protein</fullName>
    </submittedName>
</protein>
<comment type="caution">
    <text evidence="10">The sequence shown here is derived from an EMBL/GenBank/DDBJ whole genome shotgun (WGS) entry which is preliminary data.</text>
</comment>
<dbReference type="InterPro" id="IPR012910">
    <property type="entry name" value="Plug_dom"/>
</dbReference>
<dbReference type="InterPro" id="IPR037066">
    <property type="entry name" value="Plug_dom_sf"/>
</dbReference>
<evidence type="ECO:0000259" key="9">
    <source>
        <dbReference type="Pfam" id="PF07715"/>
    </source>
</evidence>
<dbReference type="InterPro" id="IPR036942">
    <property type="entry name" value="Beta-barrel_TonB_sf"/>
</dbReference>
<evidence type="ECO:0000256" key="7">
    <source>
        <dbReference type="PROSITE-ProRule" id="PRU01360"/>
    </source>
</evidence>
<organism evidence="10 11">
    <name type="scientific">Mucilaginibacter gynuensis</name>
    <dbReference type="NCBI Taxonomy" id="1302236"/>
    <lineage>
        <taxon>Bacteria</taxon>
        <taxon>Pseudomonadati</taxon>
        <taxon>Bacteroidota</taxon>
        <taxon>Sphingobacteriia</taxon>
        <taxon>Sphingobacteriales</taxon>
        <taxon>Sphingobacteriaceae</taxon>
        <taxon>Mucilaginibacter</taxon>
    </lineage>
</organism>
<keyword evidence="3 7" id="KW-1134">Transmembrane beta strand</keyword>
<dbReference type="InterPro" id="IPR023997">
    <property type="entry name" value="TonB-dep_OMP_SusC/RagA_CS"/>
</dbReference>
<evidence type="ECO:0000256" key="4">
    <source>
        <dbReference type="ARBA" id="ARBA00022692"/>
    </source>
</evidence>
<evidence type="ECO:0000256" key="5">
    <source>
        <dbReference type="ARBA" id="ARBA00023136"/>
    </source>
</evidence>
<comment type="similarity">
    <text evidence="7">Belongs to the TonB-dependent receptor family.</text>
</comment>
<evidence type="ECO:0000313" key="10">
    <source>
        <dbReference type="EMBL" id="GAA4331479.1"/>
    </source>
</evidence>
<reference evidence="11" key="1">
    <citation type="journal article" date="2019" name="Int. J. Syst. Evol. Microbiol.">
        <title>The Global Catalogue of Microorganisms (GCM) 10K type strain sequencing project: providing services to taxonomists for standard genome sequencing and annotation.</title>
        <authorList>
            <consortium name="The Broad Institute Genomics Platform"/>
            <consortium name="The Broad Institute Genome Sequencing Center for Infectious Disease"/>
            <person name="Wu L."/>
            <person name="Ma J."/>
        </authorList>
    </citation>
    <scope>NUCLEOTIDE SEQUENCE [LARGE SCALE GENOMIC DNA]</scope>
    <source>
        <strain evidence="11">JCM 17705</strain>
    </source>
</reference>
<evidence type="ECO:0000256" key="2">
    <source>
        <dbReference type="ARBA" id="ARBA00022448"/>
    </source>
</evidence>
<feature type="signal peptide" evidence="8">
    <location>
        <begin position="1"/>
        <end position="24"/>
    </location>
</feature>
<evidence type="ECO:0000256" key="6">
    <source>
        <dbReference type="ARBA" id="ARBA00023237"/>
    </source>
</evidence>
<dbReference type="Pfam" id="PF13715">
    <property type="entry name" value="CarbopepD_reg_2"/>
    <property type="match status" value="1"/>
</dbReference>
<proteinExistence type="inferred from homology"/>
<name>A0ABP8GXM7_9SPHI</name>
<dbReference type="NCBIfam" id="TIGR04056">
    <property type="entry name" value="OMP_RagA_SusC"/>
    <property type="match status" value="1"/>
</dbReference>